<evidence type="ECO:0000259" key="2">
    <source>
        <dbReference type="Pfam" id="PF13193"/>
    </source>
</evidence>
<dbReference type="HOGENOM" id="CLU_000022_59_9_11"/>
<dbReference type="eggNOG" id="COG0318">
    <property type="taxonomic scope" value="Bacteria"/>
</dbReference>
<gene>
    <name evidence="3" type="ORF">HX89_02875</name>
</gene>
<feature type="domain" description="AMP-dependent synthetase/ligase" evidence="1">
    <location>
        <begin position="30"/>
        <end position="420"/>
    </location>
</feature>
<dbReference type="PANTHER" id="PTHR43767">
    <property type="entry name" value="LONG-CHAIN-FATTY-ACID--COA LIGASE"/>
    <property type="match status" value="1"/>
</dbReference>
<evidence type="ECO:0000313" key="3">
    <source>
        <dbReference type="EMBL" id="AIF40076.1"/>
    </source>
</evidence>
<dbReference type="InterPro" id="IPR045851">
    <property type="entry name" value="AMP-bd_C_sf"/>
</dbReference>
<dbReference type="EMBL" id="CP008889">
    <property type="protein sequence ID" value="AIF40076.1"/>
    <property type="molecule type" value="Genomic_DNA"/>
</dbReference>
<keyword evidence="3" id="KW-0436">Ligase</keyword>
<dbReference type="PANTHER" id="PTHR43767:SF10">
    <property type="entry name" value="SURFACTIN SYNTHASE SUBUNIT 1"/>
    <property type="match status" value="1"/>
</dbReference>
<dbReference type="AlphaFoldDB" id="A0A075JCR4"/>
<dbReference type="Pfam" id="PF00501">
    <property type="entry name" value="AMP-binding"/>
    <property type="match status" value="1"/>
</dbReference>
<dbReference type="InterPro" id="IPR000873">
    <property type="entry name" value="AMP-dep_synth/lig_dom"/>
</dbReference>
<name>A0A075JCR4_9MICO</name>
<dbReference type="InterPro" id="IPR025110">
    <property type="entry name" value="AMP-bd_C"/>
</dbReference>
<dbReference type="RefSeq" id="WP_081873786.1">
    <property type="nucleotide sequence ID" value="NZ_CP008889.1"/>
</dbReference>
<dbReference type="Gene3D" id="3.30.300.30">
    <property type="match status" value="1"/>
</dbReference>
<dbReference type="PROSITE" id="PS00455">
    <property type="entry name" value="AMP_BINDING"/>
    <property type="match status" value="1"/>
</dbReference>
<evidence type="ECO:0000313" key="4">
    <source>
        <dbReference type="Proteomes" id="UP000027986"/>
    </source>
</evidence>
<dbReference type="EC" id="6.2.1.3" evidence="3"/>
<sequence>MLTNALWANSYSPGVPLRLDYGMATLVDQFDSAVARFGDRPAIDFMGRVTTYDQLKAQVDAAAAGLLDLGVTAGDRVAVLLPGCPQNVVVTQAIMRIGAIAVQHNPLYTIGELRAPFEDHEAEVVIAWDKISPMLVDLAQENGVRHIVAIDVTAELPFVKRLALRLPVKKARESRERLTGPAPEGLLSWNDLLSRGTLPVDHPKPSAGDPAIMLYTSGTSGTPKGVPLTHANLAANCLQGKAWAQLRDGEETFLVVLPMFHAYGLTIGVLAGINLGACLLMLPAPEVPLIIDAVKRRTPTFAPGVPPLYARILDEAEKRDVSLEGIRIGLSGAMSLPSALVQRWEKATGGHLIEGYGLTETSPVVVGNPISDDRRAGSIGVPFPDVEIRLADPEDVTKDAPDSGPGELLVKGPQVFGGYYKKPEATQEAFHDGFFRTGDVVEMGEGGYLTVVDRIKEMIVTGGFNVYPSEVEGVLREHDSIADAAVVGLPATAGGEDVVAAVVLADGHTDADAEALRRHVKGKLTAYKAPRRFVVVDELPTNPMGKVLRREVTKLLHEHTNQGD</sequence>
<dbReference type="Gene3D" id="3.40.50.12780">
    <property type="entry name" value="N-terminal domain of ligase-like"/>
    <property type="match status" value="1"/>
</dbReference>
<keyword evidence="4" id="KW-1185">Reference proteome</keyword>
<accession>A0A075JCR4</accession>
<dbReference type="GeneID" id="41840163"/>
<reference evidence="3 4" key="1">
    <citation type="submission" date="2014-07" db="EMBL/GenBank/DDBJ databases">
        <title>Genome Sequencing of Dermacoccus nishinomiyaensis.</title>
        <authorList>
            <person name="Hong K.W."/>
            <person name="Chan K.G."/>
        </authorList>
    </citation>
    <scope>NUCLEOTIDE SEQUENCE [LARGE SCALE GENOMIC DNA]</scope>
    <source>
        <strain evidence="3 4">M25</strain>
    </source>
</reference>
<dbReference type="CDD" id="cd05936">
    <property type="entry name" value="FC-FACS_FadD_like"/>
    <property type="match status" value="1"/>
</dbReference>
<dbReference type="OrthoDB" id="9803968at2"/>
<protein>
    <submittedName>
        <fullName evidence="3">Long-chain fatty acid--CoA ligase</fullName>
        <ecNumber evidence="3">6.2.1.3</ecNumber>
    </submittedName>
</protein>
<dbReference type="KEGG" id="dni:HX89_02875"/>
<dbReference type="Pfam" id="PF13193">
    <property type="entry name" value="AMP-binding_C"/>
    <property type="match status" value="1"/>
</dbReference>
<feature type="domain" description="AMP-binding enzyme C-terminal" evidence="2">
    <location>
        <begin position="470"/>
        <end position="546"/>
    </location>
</feature>
<dbReference type="NCBIfam" id="NF004114">
    <property type="entry name" value="PRK05605.1"/>
    <property type="match status" value="1"/>
</dbReference>
<dbReference type="InterPro" id="IPR020845">
    <property type="entry name" value="AMP-binding_CS"/>
</dbReference>
<dbReference type="InterPro" id="IPR042099">
    <property type="entry name" value="ANL_N_sf"/>
</dbReference>
<dbReference type="InterPro" id="IPR050237">
    <property type="entry name" value="ATP-dep_AMP-bd_enzyme"/>
</dbReference>
<evidence type="ECO:0000259" key="1">
    <source>
        <dbReference type="Pfam" id="PF00501"/>
    </source>
</evidence>
<dbReference type="GO" id="GO:0004467">
    <property type="term" value="F:long-chain fatty acid-CoA ligase activity"/>
    <property type="evidence" value="ECO:0007669"/>
    <property type="project" value="UniProtKB-EC"/>
</dbReference>
<organism evidence="3 4">
    <name type="scientific">Dermacoccus nishinomiyaensis</name>
    <dbReference type="NCBI Taxonomy" id="1274"/>
    <lineage>
        <taxon>Bacteria</taxon>
        <taxon>Bacillati</taxon>
        <taxon>Actinomycetota</taxon>
        <taxon>Actinomycetes</taxon>
        <taxon>Micrococcales</taxon>
        <taxon>Dermacoccaceae</taxon>
        <taxon>Dermacoccus</taxon>
    </lineage>
</organism>
<dbReference type="SUPFAM" id="SSF56801">
    <property type="entry name" value="Acetyl-CoA synthetase-like"/>
    <property type="match status" value="1"/>
</dbReference>
<proteinExistence type="predicted"/>
<dbReference type="Proteomes" id="UP000027986">
    <property type="component" value="Chromosome"/>
</dbReference>